<proteinExistence type="predicted"/>
<protein>
    <submittedName>
        <fullName evidence="1">Uncharacterized protein</fullName>
    </submittedName>
</protein>
<dbReference type="AlphaFoldDB" id="A0A2T1E6U3"/>
<accession>A0A2T1E6U3</accession>
<dbReference type="OrthoDB" id="495371at2"/>
<name>A0A2T1E6U3_9CYAN</name>
<gene>
    <name evidence="1" type="ORF">C7B82_13355</name>
</gene>
<organism evidence="1 2">
    <name type="scientific">Stenomitos frigidus ULC18</name>
    <dbReference type="NCBI Taxonomy" id="2107698"/>
    <lineage>
        <taxon>Bacteria</taxon>
        <taxon>Bacillati</taxon>
        <taxon>Cyanobacteriota</taxon>
        <taxon>Cyanophyceae</taxon>
        <taxon>Leptolyngbyales</taxon>
        <taxon>Leptolyngbyaceae</taxon>
        <taxon>Stenomitos</taxon>
    </lineage>
</organism>
<keyword evidence="2" id="KW-1185">Reference proteome</keyword>
<reference evidence="1 2" key="2">
    <citation type="submission" date="2018-03" db="EMBL/GenBank/DDBJ databases">
        <title>The ancient ancestry and fast evolution of plastids.</title>
        <authorList>
            <person name="Moore K.R."/>
            <person name="Magnabosco C."/>
            <person name="Momper L."/>
            <person name="Gold D.A."/>
            <person name="Bosak T."/>
            <person name="Fournier G.P."/>
        </authorList>
    </citation>
    <scope>NUCLEOTIDE SEQUENCE [LARGE SCALE GENOMIC DNA]</scope>
    <source>
        <strain evidence="1 2">ULC18</strain>
    </source>
</reference>
<reference evidence="2" key="1">
    <citation type="submission" date="2018-02" db="EMBL/GenBank/DDBJ databases">
        <authorList>
            <person name="Moore K."/>
            <person name="Momper L."/>
        </authorList>
    </citation>
    <scope>NUCLEOTIDE SEQUENCE [LARGE SCALE GENOMIC DNA]</scope>
    <source>
        <strain evidence="2">ULC18</strain>
    </source>
</reference>
<dbReference type="PROSITE" id="PS51257">
    <property type="entry name" value="PROKAR_LIPOPROTEIN"/>
    <property type="match status" value="1"/>
</dbReference>
<dbReference type="RefSeq" id="WP_106256785.1">
    <property type="nucleotide sequence ID" value="NZ_CAWNSW010000001.1"/>
</dbReference>
<evidence type="ECO:0000313" key="1">
    <source>
        <dbReference type="EMBL" id="PSB28457.1"/>
    </source>
</evidence>
<comment type="caution">
    <text evidence="1">The sequence shown here is derived from an EMBL/GenBank/DDBJ whole genome shotgun (WGS) entry which is preliminary data.</text>
</comment>
<dbReference type="Proteomes" id="UP000239576">
    <property type="component" value="Unassembled WGS sequence"/>
</dbReference>
<sequence>MWLAKAHTQWSVVTLLAMTIIGCAPLSGSKPDSVMQPVGFAIDASTIATVKQTSQMNAIVQIKGRVSNRAPLLGKTAYELQDPTGSIWVLTTDPIPTIGDEIVLKGKLLYRSIQLNGKEQGSLYIEQQQQLQRKPALKSDHAGMKDEG</sequence>
<evidence type="ECO:0000313" key="2">
    <source>
        <dbReference type="Proteomes" id="UP000239576"/>
    </source>
</evidence>
<dbReference type="EMBL" id="PVWK01000079">
    <property type="protein sequence ID" value="PSB28457.1"/>
    <property type="molecule type" value="Genomic_DNA"/>
</dbReference>